<feature type="transmembrane region" description="Helical" evidence="1">
    <location>
        <begin position="12"/>
        <end position="33"/>
    </location>
</feature>
<reference evidence="2 3" key="1">
    <citation type="submission" date="2018-08" db="EMBL/GenBank/DDBJ databases">
        <title>The multiple taxonomic identification of Sphingomonas gilva.</title>
        <authorList>
            <person name="Zhu D."/>
            <person name="Zheng S."/>
        </authorList>
    </citation>
    <scope>NUCLEOTIDE SEQUENCE [LARGE SCALE GENOMIC DNA]</scope>
    <source>
        <strain evidence="2 3">ZDH117</strain>
    </source>
</reference>
<feature type="transmembrane region" description="Helical" evidence="1">
    <location>
        <begin position="39"/>
        <end position="56"/>
    </location>
</feature>
<evidence type="ECO:0000313" key="3">
    <source>
        <dbReference type="Proteomes" id="UP000266693"/>
    </source>
</evidence>
<dbReference type="Gene3D" id="1.25.40.10">
    <property type="entry name" value="Tetratricopeptide repeat domain"/>
    <property type="match status" value="1"/>
</dbReference>
<evidence type="ECO:0000256" key="1">
    <source>
        <dbReference type="SAM" id="Phobius"/>
    </source>
</evidence>
<dbReference type="SUPFAM" id="SSF48452">
    <property type="entry name" value="TPR-like"/>
    <property type="match status" value="1"/>
</dbReference>
<sequence>MAGARAVPEAAMIGWLVFAGLAAAVLAALWRFAGLGRDLWTFVFAGVMLAAAGYAWQGRPSQPGFPVAAAGRSIEVDPELTLLRGEMTERFGSSAQWLVPADALLRGGDTRTAIAFIKSGLNQNPNSLTLWTALGSALVEHDGGNISPAARFAFEHAAGLAPGNPAPWFFLGLAEVRVGELDAAERHWSRALALAGPDASYRDDIALRLALLRRFIAAREAQIKGGGETNSPPPAGGPSGP</sequence>
<comment type="caution">
    <text evidence="2">The sequence shown here is derived from an EMBL/GenBank/DDBJ whole genome shotgun (WGS) entry which is preliminary data.</text>
</comment>
<dbReference type="Proteomes" id="UP000266693">
    <property type="component" value="Unassembled WGS sequence"/>
</dbReference>
<accession>A0A396RPA3</accession>
<dbReference type="InterPro" id="IPR011990">
    <property type="entry name" value="TPR-like_helical_dom_sf"/>
</dbReference>
<keyword evidence="1" id="KW-0812">Transmembrane</keyword>
<gene>
    <name evidence="2" type="ORF">D1610_13155</name>
</gene>
<dbReference type="AlphaFoldDB" id="A0A396RPA3"/>
<name>A0A396RPA3_9SPHN</name>
<protein>
    <submittedName>
        <fullName evidence="2">Uncharacterized protein</fullName>
    </submittedName>
</protein>
<evidence type="ECO:0000313" key="2">
    <source>
        <dbReference type="EMBL" id="RHW17062.1"/>
    </source>
</evidence>
<keyword evidence="1" id="KW-0472">Membrane</keyword>
<keyword evidence="1" id="KW-1133">Transmembrane helix</keyword>
<proteinExistence type="predicted"/>
<organism evidence="2 3">
    <name type="scientific">Sphingomonas gilva</name>
    <dbReference type="NCBI Taxonomy" id="2305907"/>
    <lineage>
        <taxon>Bacteria</taxon>
        <taxon>Pseudomonadati</taxon>
        <taxon>Pseudomonadota</taxon>
        <taxon>Alphaproteobacteria</taxon>
        <taxon>Sphingomonadales</taxon>
        <taxon>Sphingomonadaceae</taxon>
        <taxon>Sphingomonas</taxon>
    </lineage>
</organism>
<keyword evidence="3" id="KW-1185">Reference proteome</keyword>
<dbReference type="EMBL" id="QWLV01000006">
    <property type="protein sequence ID" value="RHW17062.1"/>
    <property type="molecule type" value="Genomic_DNA"/>
</dbReference>